<protein>
    <submittedName>
        <fullName evidence="1">Uncharacterized protein</fullName>
    </submittedName>
</protein>
<organism evidence="1 2">
    <name type="scientific">Dermatophagoides farinae</name>
    <name type="common">American house dust mite</name>
    <dbReference type="NCBI Taxonomy" id="6954"/>
    <lineage>
        <taxon>Eukaryota</taxon>
        <taxon>Metazoa</taxon>
        <taxon>Ecdysozoa</taxon>
        <taxon>Arthropoda</taxon>
        <taxon>Chelicerata</taxon>
        <taxon>Arachnida</taxon>
        <taxon>Acari</taxon>
        <taxon>Acariformes</taxon>
        <taxon>Sarcoptiformes</taxon>
        <taxon>Astigmata</taxon>
        <taxon>Psoroptidia</taxon>
        <taxon>Analgoidea</taxon>
        <taxon>Pyroglyphidae</taxon>
        <taxon>Dermatophagoidinae</taxon>
        <taxon>Dermatophagoides</taxon>
    </lineage>
</organism>
<evidence type="ECO:0000313" key="2">
    <source>
        <dbReference type="Proteomes" id="UP000790347"/>
    </source>
</evidence>
<dbReference type="Proteomes" id="UP000790347">
    <property type="component" value="Unassembled WGS sequence"/>
</dbReference>
<accession>A0A922ID90</accession>
<comment type="caution">
    <text evidence="1">The sequence shown here is derived from an EMBL/GenBank/DDBJ whole genome shotgun (WGS) entry which is preliminary data.</text>
</comment>
<name>A0A922ID90_DERFA</name>
<dbReference type="AlphaFoldDB" id="A0A922ID90"/>
<evidence type="ECO:0000313" key="1">
    <source>
        <dbReference type="EMBL" id="KAH9527925.1"/>
    </source>
</evidence>
<sequence>MYFVLYCRFEDILILLEIEYNVQSALTLYVIFITTIFCDLSYRLLPILLLLLLYNNSSSYLSISMAT</sequence>
<proteinExistence type="predicted"/>
<gene>
    <name evidence="1" type="ORF">DERF_001912</name>
</gene>
<keyword evidence="2" id="KW-1185">Reference proteome</keyword>
<reference evidence="1" key="2">
    <citation type="journal article" date="2022" name="Res Sq">
        <title>Comparative Genomics Reveals Insights into the Divergent Evolution of Astigmatic Mites and Household Pest Adaptations.</title>
        <authorList>
            <person name="Xiong Q."/>
            <person name="Wan A.T.-Y."/>
            <person name="Liu X.-Y."/>
            <person name="Fung C.S.-H."/>
            <person name="Xiao X."/>
            <person name="Malainual N."/>
            <person name="Hou J."/>
            <person name="Wang L."/>
            <person name="Wang M."/>
            <person name="Yang K."/>
            <person name="Cui Y."/>
            <person name="Leung E."/>
            <person name="Nong W."/>
            <person name="Shin S.-K."/>
            <person name="Au S."/>
            <person name="Jeong K.Y."/>
            <person name="Chew F.T."/>
            <person name="Hui J."/>
            <person name="Leung T.F."/>
            <person name="Tungtrongchitr A."/>
            <person name="Zhong N."/>
            <person name="Liu Z."/>
            <person name="Tsui S."/>
        </authorList>
    </citation>
    <scope>NUCLEOTIDE SEQUENCE</scope>
    <source>
        <strain evidence="1">Derf</strain>
        <tissue evidence="1">Whole organism</tissue>
    </source>
</reference>
<dbReference type="EMBL" id="ASGP02000001">
    <property type="protein sequence ID" value="KAH9527925.1"/>
    <property type="molecule type" value="Genomic_DNA"/>
</dbReference>
<reference evidence="1" key="1">
    <citation type="submission" date="2013-05" db="EMBL/GenBank/DDBJ databases">
        <authorList>
            <person name="Yim A.K.Y."/>
            <person name="Chan T.F."/>
            <person name="Ji K.M."/>
            <person name="Liu X.Y."/>
            <person name="Zhou J.W."/>
            <person name="Li R.Q."/>
            <person name="Yang K.Y."/>
            <person name="Li J."/>
            <person name="Li M."/>
            <person name="Law P.T.W."/>
            <person name="Wu Y.L."/>
            <person name="Cai Z.L."/>
            <person name="Qin H."/>
            <person name="Bao Y."/>
            <person name="Leung R.K.K."/>
            <person name="Ng P.K.S."/>
            <person name="Zou J."/>
            <person name="Zhong X.J."/>
            <person name="Ran P.X."/>
            <person name="Zhong N.S."/>
            <person name="Liu Z.G."/>
            <person name="Tsui S.K.W."/>
        </authorList>
    </citation>
    <scope>NUCLEOTIDE SEQUENCE</scope>
    <source>
        <strain evidence="1">Derf</strain>
        <tissue evidence="1">Whole organism</tissue>
    </source>
</reference>